<dbReference type="SUPFAM" id="SSF50129">
    <property type="entry name" value="GroES-like"/>
    <property type="match status" value="1"/>
</dbReference>
<reference evidence="5" key="1">
    <citation type="submission" date="2022-06" db="EMBL/GenBank/DDBJ databases">
        <title>Complete genome sequences of two strains of the flax pathogen Septoria linicola.</title>
        <authorList>
            <person name="Lapalu N."/>
            <person name="Simon A."/>
            <person name="Demenou B."/>
            <person name="Paumier D."/>
            <person name="Guillot M.-P."/>
            <person name="Gout L."/>
            <person name="Valade R."/>
        </authorList>
    </citation>
    <scope>NUCLEOTIDE SEQUENCE</scope>
    <source>
        <strain evidence="5">SE15195</strain>
    </source>
</reference>
<comment type="similarity">
    <text evidence="1">Belongs to the zinc-containing alcohol dehydrogenase family.</text>
</comment>
<evidence type="ECO:0000256" key="2">
    <source>
        <dbReference type="ARBA" id="ARBA00011245"/>
    </source>
</evidence>
<dbReference type="SMART" id="SM00829">
    <property type="entry name" value="PKS_ER"/>
    <property type="match status" value="1"/>
</dbReference>
<dbReference type="Proteomes" id="UP001056384">
    <property type="component" value="Chromosome 8"/>
</dbReference>
<dbReference type="Gene3D" id="3.90.180.10">
    <property type="entry name" value="Medium-chain alcohol dehydrogenases, catalytic domain"/>
    <property type="match status" value="1"/>
</dbReference>
<dbReference type="PANTHER" id="PTHR45348">
    <property type="entry name" value="HYPOTHETICAL OXIDOREDUCTASE (EUROFUNG)"/>
    <property type="match status" value="1"/>
</dbReference>
<dbReference type="AlphaFoldDB" id="A0A9Q9B0F4"/>
<keyword evidence="3" id="KW-0560">Oxidoreductase</keyword>
<feature type="domain" description="Enoyl reductase (ER)" evidence="4">
    <location>
        <begin position="15"/>
        <end position="348"/>
    </location>
</feature>
<keyword evidence="6" id="KW-1185">Reference proteome</keyword>
<dbReference type="InterPro" id="IPR036291">
    <property type="entry name" value="NAD(P)-bd_dom_sf"/>
</dbReference>
<name>A0A9Q9B0F4_9PEZI</name>
<dbReference type="SUPFAM" id="SSF51735">
    <property type="entry name" value="NAD(P)-binding Rossmann-fold domains"/>
    <property type="match status" value="1"/>
</dbReference>
<evidence type="ECO:0000256" key="1">
    <source>
        <dbReference type="ARBA" id="ARBA00008072"/>
    </source>
</evidence>
<dbReference type="InterPro" id="IPR011032">
    <property type="entry name" value="GroES-like_sf"/>
</dbReference>
<evidence type="ECO:0000313" key="5">
    <source>
        <dbReference type="EMBL" id="USW56603.1"/>
    </source>
</evidence>
<protein>
    <submittedName>
        <fullName evidence="5">GroES-like superfamily, alcohol dehydrogenase-like, NAD(P)-binding domain superfamily</fullName>
    </submittedName>
</protein>
<dbReference type="InterPro" id="IPR047122">
    <property type="entry name" value="Trans-enoyl_RdTase-like"/>
</dbReference>
<evidence type="ECO:0000256" key="3">
    <source>
        <dbReference type="ARBA" id="ARBA00023002"/>
    </source>
</evidence>
<dbReference type="EMBL" id="CP099425">
    <property type="protein sequence ID" value="USW56603.1"/>
    <property type="molecule type" value="Genomic_DNA"/>
</dbReference>
<dbReference type="Pfam" id="PF00107">
    <property type="entry name" value="ADH_zinc_N"/>
    <property type="match status" value="1"/>
</dbReference>
<dbReference type="PANTHER" id="PTHR45348:SF2">
    <property type="entry name" value="ZINC-TYPE ALCOHOL DEHYDROGENASE-LIKE PROTEIN C2E1P3.01"/>
    <property type="match status" value="1"/>
</dbReference>
<evidence type="ECO:0000259" key="4">
    <source>
        <dbReference type="SMART" id="SM00829"/>
    </source>
</evidence>
<proteinExistence type="inferred from homology"/>
<dbReference type="Gene3D" id="3.40.50.720">
    <property type="entry name" value="NAD(P)-binding Rossmann-like Domain"/>
    <property type="match status" value="1"/>
</dbReference>
<sequence length="353" mass="37879">MALPSTMKAIKITNKHTAEIQEVPLPKLRDDYVLVKVKSVALNPTDWKHIDKIGKGGETVGVDLCGTIVSVGSKVTKSWNIGDRIATFVHGGNESQHEDGAFGEYAVAKGDLGMHVPNSLSDDDAATMGAGIITCGQALYQSLGLPLPNSNEKYGKYLLIYGASTATGTLAIQYAQLSGAKVLAICSPRNFDLVKSVGAEEAFDYNDPDCAENVRAYTNNELELVLDCIAEGSSPSICESCISSSPTPGKATISYLLKASHSRSDVANKKTLGYTIMGEAFEKFGGKSPAMKEDFEHAKMFWEISERLVKEGKIRAHPAKVGKGGLRGVVEEGLEELRRGRVSGCKLVYRVGE</sequence>
<dbReference type="GO" id="GO:0016651">
    <property type="term" value="F:oxidoreductase activity, acting on NAD(P)H"/>
    <property type="evidence" value="ECO:0007669"/>
    <property type="project" value="InterPro"/>
</dbReference>
<accession>A0A9Q9B0F4</accession>
<dbReference type="CDD" id="cd08249">
    <property type="entry name" value="enoyl_reductase_like"/>
    <property type="match status" value="1"/>
</dbReference>
<dbReference type="InterPro" id="IPR020843">
    <property type="entry name" value="ER"/>
</dbReference>
<dbReference type="InterPro" id="IPR013149">
    <property type="entry name" value="ADH-like_C"/>
</dbReference>
<gene>
    <name evidence="5" type="ORF">Slin15195_G099220</name>
</gene>
<dbReference type="InterPro" id="IPR013154">
    <property type="entry name" value="ADH-like_N"/>
</dbReference>
<dbReference type="Pfam" id="PF08240">
    <property type="entry name" value="ADH_N"/>
    <property type="match status" value="1"/>
</dbReference>
<organism evidence="5 6">
    <name type="scientific">Septoria linicola</name>
    <dbReference type="NCBI Taxonomy" id="215465"/>
    <lineage>
        <taxon>Eukaryota</taxon>
        <taxon>Fungi</taxon>
        <taxon>Dikarya</taxon>
        <taxon>Ascomycota</taxon>
        <taxon>Pezizomycotina</taxon>
        <taxon>Dothideomycetes</taxon>
        <taxon>Dothideomycetidae</taxon>
        <taxon>Mycosphaerellales</taxon>
        <taxon>Mycosphaerellaceae</taxon>
        <taxon>Septoria</taxon>
    </lineage>
</organism>
<comment type="subunit">
    <text evidence="2">Monomer.</text>
</comment>
<evidence type="ECO:0000313" key="6">
    <source>
        <dbReference type="Proteomes" id="UP001056384"/>
    </source>
</evidence>